<organism evidence="1 2">
    <name type="scientific">Odynerus spinipes</name>
    <dbReference type="NCBI Taxonomy" id="1348599"/>
    <lineage>
        <taxon>Eukaryota</taxon>
        <taxon>Metazoa</taxon>
        <taxon>Ecdysozoa</taxon>
        <taxon>Arthropoda</taxon>
        <taxon>Hexapoda</taxon>
        <taxon>Insecta</taxon>
        <taxon>Pterygota</taxon>
        <taxon>Neoptera</taxon>
        <taxon>Endopterygota</taxon>
        <taxon>Hymenoptera</taxon>
        <taxon>Apocrita</taxon>
        <taxon>Aculeata</taxon>
        <taxon>Vespoidea</taxon>
        <taxon>Vespidae</taxon>
        <taxon>Eumeninae</taxon>
        <taxon>Odynerus</taxon>
    </lineage>
</organism>
<proteinExistence type="predicted"/>
<sequence>MKTLSSNGHGAIYEVLFKGNPFTAEAELWVASRLHSNSRPGYLSAQLLLLPPLALPLAAANYTIDRYHYVKEMAIADILFRRIHKLPTRLLVRDMASTKFLPLDDNSEGYIIPLSG</sequence>
<accession>A0AAD9RLR5</accession>
<dbReference type="EMBL" id="JAIFRP010000038">
    <property type="protein sequence ID" value="KAK2581815.1"/>
    <property type="molecule type" value="Genomic_DNA"/>
</dbReference>
<comment type="caution">
    <text evidence="1">The sequence shown here is derived from an EMBL/GenBank/DDBJ whole genome shotgun (WGS) entry which is preliminary data.</text>
</comment>
<evidence type="ECO:0000313" key="2">
    <source>
        <dbReference type="Proteomes" id="UP001258017"/>
    </source>
</evidence>
<reference evidence="1" key="1">
    <citation type="submission" date="2021-08" db="EMBL/GenBank/DDBJ databases">
        <authorList>
            <person name="Misof B."/>
            <person name="Oliver O."/>
            <person name="Podsiadlowski L."/>
            <person name="Donath A."/>
            <person name="Peters R."/>
            <person name="Mayer C."/>
            <person name="Rust J."/>
            <person name="Gunkel S."/>
            <person name="Lesny P."/>
            <person name="Martin S."/>
            <person name="Oeyen J.P."/>
            <person name="Petersen M."/>
            <person name="Panagiotis P."/>
            <person name="Wilbrandt J."/>
            <person name="Tanja T."/>
        </authorList>
    </citation>
    <scope>NUCLEOTIDE SEQUENCE</scope>
    <source>
        <strain evidence="1">GBR_01_08_01A</strain>
        <tissue evidence="1">Thorax + abdomen</tissue>
    </source>
</reference>
<gene>
    <name evidence="1" type="ORF">KPH14_002284</name>
</gene>
<reference evidence="1" key="2">
    <citation type="journal article" date="2023" name="Commun. Biol.">
        <title>Intrasexual cuticular hydrocarbon dimorphism in a wasp sheds light on hydrocarbon biosynthesis genes in Hymenoptera.</title>
        <authorList>
            <person name="Moris V.C."/>
            <person name="Podsiadlowski L."/>
            <person name="Martin S."/>
            <person name="Oeyen J.P."/>
            <person name="Donath A."/>
            <person name="Petersen M."/>
            <person name="Wilbrandt J."/>
            <person name="Misof B."/>
            <person name="Liedtke D."/>
            <person name="Thamm M."/>
            <person name="Scheiner R."/>
            <person name="Schmitt T."/>
            <person name="Niehuis O."/>
        </authorList>
    </citation>
    <scope>NUCLEOTIDE SEQUENCE</scope>
    <source>
        <strain evidence="1">GBR_01_08_01A</strain>
    </source>
</reference>
<name>A0AAD9RLR5_9HYME</name>
<evidence type="ECO:0000313" key="1">
    <source>
        <dbReference type="EMBL" id="KAK2581815.1"/>
    </source>
</evidence>
<keyword evidence="2" id="KW-1185">Reference proteome</keyword>
<dbReference type="Proteomes" id="UP001258017">
    <property type="component" value="Unassembled WGS sequence"/>
</dbReference>
<protein>
    <submittedName>
        <fullName evidence="1">Uncharacterized protein</fullName>
    </submittedName>
</protein>
<dbReference type="AlphaFoldDB" id="A0AAD9RLR5"/>